<dbReference type="PANTHER" id="PTHR10724">
    <property type="entry name" value="30S RIBOSOMAL PROTEIN S1"/>
    <property type="match status" value="1"/>
</dbReference>
<accession>A0ABU7S7K5</accession>
<name>A0ABU7S7K5_9ACTN</name>
<dbReference type="InterPro" id="IPR050437">
    <property type="entry name" value="Ribos_protein_bS1-like"/>
</dbReference>
<proteinExistence type="inferred from homology"/>
<evidence type="ECO:0000313" key="6">
    <source>
        <dbReference type="Proteomes" id="UP001339911"/>
    </source>
</evidence>
<organism evidence="5 6">
    <name type="scientific">Plantactinospora veratri</name>
    <dbReference type="NCBI Taxonomy" id="1436122"/>
    <lineage>
        <taxon>Bacteria</taxon>
        <taxon>Bacillati</taxon>
        <taxon>Actinomycetota</taxon>
        <taxon>Actinomycetes</taxon>
        <taxon>Micromonosporales</taxon>
        <taxon>Micromonosporaceae</taxon>
        <taxon>Plantactinospora</taxon>
    </lineage>
</organism>
<evidence type="ECO:0000256" key="1">
    <source>
        <dbReference type="ARBA" id="ARBA00006767"/>
    </source>
</evidence>
<dbReference type="Gene3D" id="2.40.50.140">
    <property type="entry name" value="Nucleic acid-binding proteins"/>
    <property type="match status" value="2"/>
</dbReference>
<dbReference type="InterPro" id="IPR012340">
    <property type="entry name" value="NA-bd_OB-fold"/>
</dbReference>
<dbReference type="Proteomes" id="UP001339911">
    <property type="component" value="Unassembled WGS sequence"/>
</dbReference>
<evidence type="ECO:0000259" key="4">
    <source>
        <dbReference type="PROSITE" id="PS50126"/>
    </source>
</evidence>
<keyword evidence="2" id="KW-0689">Ribosomal protein</keyword>
<sequence length="170" mass="18433">MGLTDAEGRRVSLETLQRGQVVRGAVVEIENFGVFVEIGGVVGMVNCPELSWTRFDHPSHVVSVGDRLTVLVLDVDLDRERVSLSLKGLLPDPLAEFARTRLGTVVPGTVTRVVPPLGVFFAIGDGIEGLVHNTVLDRTCGLGDVFAVEIVDINLVNRRVRLVPTDRQPS</sequence>
<keyword evidence="3" id="KW-0687">Ribonucleoprotein</keyword>
<dbReference type="PROSITE" id="PS50126">
    <property type="entry name" value="S1"/>
    <property type="match status" value="2"/>
</dbReference>
<evidence type="ECO:0000256" key="2">
    <source>
        <dbReference type="ARBA" id="ARBA00022980"/>
    </source>
</evidence>
<evidence type="ECO:0000256" key="3">
    <source>
        <dbReference type="ARBA" id="ARBA00023274"/>
    </source>
</evidence>
<dbReference type="Pfam" id="PF00575">
    <property type="entry name" value="S1"/>
    <property type="match status" value="1"/>
</dbReference>
<reference evidence="5 6" key="1">
    <citation type="submission" date="2024-01" db="EMBL/GenBank/DDBJ databases">
        <title>Genome insights into Plantactinospora veratri sp. nov.</title>
        <authorList>
            <person name="Wang L."/>
        </authorList>
    </citation>
    <scope>NUCLEOTIDE SEQUENCE [LARGE SCALE GENOMIC DNA]</scope>
    <source>
        <strain evidence="5 6">NEAU-FHS4</strain>
    </source>
</reference>
<dbReference type="InterPro" id="IPR003029">
    <property type="entry name" value="S1_domain"/>
</dbReference>
<comment type="caution">
    <text evidence="5">The sequence shown here is derived from an EMBL/GenBank/DDBJ whole genome shotgun (WGS) entry which is preliminary data.</text>
</comment>
<dbReference type="SUPFAM" id="SSF50249">
    <property type="entry name" value="Nucleic acid-binding proteins"/>
    <property type="match status" value="2"/>
</dbReference>
<protein>
    <submittedName>
        <fullName evidence="5">S1 RNA-binding domain-containing protein</fullName>
    </submittedName>
</protein>
<feature type="domain" description="S1 motif" evidence="4">
    <location>
        <begin position="19"/>
        <end position="87"/>
    </location>
</feature>
<comment type="similarity">
    <text evidence="1">Belongs to the bacterial ribosomal protein bS1 family.</text>
</comment>
<evidence type="ECO:0000313" key="5">
    <source>
        <dbReference type="EMBL" id="MEE6305729.1"/>
    </source>
</evidence>
<dbReference type="PANTHER" id="PTHR10724:SF7">
    <property type="entry name" value="SMALL RIBOSOMAL SUBUNIT PROTEIN BS1C"/>
    <property type="match status" value="1"/>
</dbReference>
<feature type="domain" description="S1 motif" evidence="4">
    <location>
        <begin position="103"/>
        <end position="165"/>
    </location>
</feature>
<dbReference type="SMART" id="SM00316">
    <property type="entry name" value="S1"/>
    <property type="match status" value="2"/>
</dbReference>
<keyword evidence="6" id="KW-1185">Reference proteome</keyword>
<dbReference type="EMBL" id="JAZGQL010000002">
    <property type="protein sequence ID" value="MEE6305729.1"/>
    <property type="molecule type" value="Genomic_DNA"/>
</dbReference>
<gene>
    <name evidence="5" type="ORF">V1634_02625</name>
</gene>